<feature type="domain" description="3-beta hydroxysteroid dehydrogenase/isomerase" evidence="2">
    <location>
        <begin position="121"/>
        <end position="385"/>
    </location>
</feature>
<dbReference type="InterPro" id="IPR002225">
    <property type="entry name" value="3Beta_OHSteriod_DH/Estase"/>
</dbReference>
<dbReference type="Gene3D" id="3.40.50.720">
    <property type="entry name" value="NAD(P)-binding Rossmann-like Domain"/>
    <property type="match status" value="1"/>
</dbReference>
<dbReference type="Proteomes" id="UP001172673">
    <property type="component" value="Unassembled WGS sequence"/>
</dbReference>
<dbReference type="PROSITE" id="PS51257">
    <property type="entry name" value="PROKAR_LIPOPROTEIN"/>
    <property type="match status" value="1"/>
</dbReference>
<dbReference type="GO" id="GO:0006694">
    <property type="term" value="P:steroid biosynthetic process"/>
    <property type="evidence" value="ECO:0007669"/>
    <property type="project" value="InterPro"/>
</dbReference>
<dbReference type="SUPFAM" id="SSF51735">
    <property type="entry name" value="NAD(P)-binding Rossmann-fold domains"/>
    <property type="match status" value="1"/>
</dbReference>
<reference evidence="3" key="1">
    <citation type="submission" date="2022-10" db="EMBL/GenBank/DDBJ databases">
        <title>Culturing micro-colonial fungi from biological soil crusts in the Mojave desert and describing Neophaeococcomyces mojavensis, and introducing the new genera and species Taxawa tesnikishii.</title>
        <authorList>
            <person name="Kurbessoian T."/>
            <person name="Stajich J.E."/>
        </authorList>
    </citation>
    <scope>NUCLEOTIDE SEQUENCE</scope>
    <source>
        <strain evidence="3">TK_41</strain>
    </source>
</reference>
<name>A0AA38XLL7_9EURO</name>
<organism evidence="3 4">
    <name type="scientific">Cladophialophora chaetospira</name>
    <dbReference type="NCBI Taxonomy" id="386627"/>
    <lineage>
        <taxon>Eukaryota</taxon>
        <taxon>Fungi</taxon>
        <taxon>Dikarya</taxon>
        <taxon>Ascomycota</taxon>
        <taxon>Pezizomycotina</taxon>
        <taxon>Eurotiomycetes</taxon>
        <taxon>Chaetothyriomycetidae</taxon>
        <taxon>Chaetothyriales</taxon>
        <taxon>Herpotrichiellaceae</taxon>
        <taxon>Cladophialophora</taxon>
    </lineage>
</organism>
<dbReference type="EC" id="1.1.1.170" evidence="3"/>
<dbReference type="Pfam" id="PF01073">
    <property type="entry name" value="3Beta_HSD"/>
    <property type="match status" value="1"/>
</dbReference>
<dbReference type="InterPro" id="IPR036291">
    <property type="entry name" value="NAD(P)-bd_dom_sf"/>
</dbReference>
<dbReference type="AlphaFoldDB" id="A0AA38XLL7"/>
<dbReference type="PANTHER" id="PTHR43000">
    <property type="entry name" value="DTDP-D-GLUCOSE 4,6-DEHYDRATASE-RELATED"/>
    <property type="match status" value="1"/>
</dbReference>
<evidence type="ECO:0000256" key="1">
    <source>
        <dbReference type="SAM" id="MobiDB-lite"/>
    </source>
</evidence>
<dbReference type="EMBL" id="JAPDRK010000002">
    <property type="protein sequence ID" value="KAJ9615253.1"/>
    <property type="molecule type" value="Genomic_DNA"/>
</dbReference>
<evidence type="ECO:0000313" key="4">
    <source>
        <dbReference type="Proteomes" id="UP001172673"/>
    </source>
</evidence>
<comment type="caution">
    <text evidence="3">The sequence shown here is derived from an EMBL/GenBank/DDBJ whole genome shotgun (WGS) entry which is preliminary data.</text>
</comment>
<dbReference type="GO" id="GO:0000252">
    <property type="term" value="F:3-beta-hydroxysteroid dehydrogenase [NAD(P)+]/C4-decarboxylase activity"/>
    <property type="evidence" value="ECO:0007669"/>
    <property type="project" value="UniProtKB-EC"/>
</dbReference>
<accession>A0AA38XLL7</accession>
<keyword evidence="3" id="KW-0560">Oxidoreductase</keyword>
<sequence>MDPKKYPGEVDMRPRSYGTVLVVGGCGFVGSRLVDQLLNFPSEQTEAVKTNGATNGAHTANGHVRPRATSQGQKAPPYPPFAPASEPIETPNPLKYDTTALLPSSFPSLASRFPPSNLSNTKVHVLDLRCTQHIFPGATYHSADITNPAAVLEVFRKVKPDVVINTASPSWEAPADILRKVNIEGTRILVEVAGGKKHGDWGGHVRAFIHTSSASVVHDGDSDLINANETYPLVCPNPREYYSETKVFAEKLVLEANGNEEYSDGGKMLTCAIRPAGVVGEGDRGGFSGGILRTASVAPSWQLHIQLGDNGNLFDNTYVHNVCFGLLCVTSALLETYRRRQQGMGGVLDHEKVDGEAFNVTNNSPAFFWDSSHYLYSRYGKELNRDKMVILPTWFAYYIGGAAEIFNYLTGRKGKFNRQTLKYATINRYYNCEKLMQRTAYVPIVQLDEGFARSVKWFKEDEERQIKEKGGWEKER</sequence>
<feature type="region of interest" description="Disordered" evidence="1">
    <location>
        <begin position="50"/>
        <end position="96"/>
    </location>
</feature>
<proteinExistence type="predicted"/>
<evidence type="ECO:0000313" key="3">
    <source>
        <dbReference type="EMBL" id="KAJ9615253.1"/>
    </source>
</evidence>
<gene>
    <name evidence="3" type="primary">ERG26</name>
    <name evidence="3" type="ORF">H2200_001327</name>
</gene>
<evidence type="ECO:0000259" key="2">
    <source>
        <dbReference type="Pfam" id="PF01073"/>
    </source>
</evidence>
<keyword evidence="4" id="KW-1185">Reference proteome</keyword>
<protein>
    <submittedName>
        <fullName evidence="3">Erg26, C-3 sterol dehydrogenase</fullName>
        <ecNumber evidence="3">1.1.1.170</ecNumber>
    </submittedName>
</protein>